<organism evidence="2 3">
    <name type="scientific">Colletotrichum lupini</name>
    <dbReference type="NCBI Taxonomy" id="145971"/>
    <lineage>
        <taxon>Eukaryota</taxon>
        <taxon>Fungi</taxon>
        <taxon>Dikarya</taxon>
        <taxon>Ascomycota</taxon>
        <taxon>Pezizomycotina</taxon>
        <taxon>Sordariomycetes</taxon>
        <taxon>Hypocreomycetidae</taxon>
        <taxon>Glomerellales</taxon>
        <taxon>Glomerellaceae</taxon>
        <taxon>Colletotrichum</taxon>
        <taxon>Colletotrichum acutatum species complex</taxon>
    </lineage>
</organism>
<feature type="region of interest" description="Disordered" evidence="1">
    <location>
        <begin position="215"/>
        <end position="288"/>
    </location>
</feature>
<feature type="region of interest" description="Disordered" evidence="1">
    <location>
        <begin position="474"/>
        <end position="497"/>
    </location>
</feature>
<evidence type="ECO:0000256" key="1">
    <source>
        <dbReference type="SAM" id="MobiDB-lite"/>
    </source>
</evidence>
<sequence>MPSSPLSDLKCARHPSTTLSFSNLVLFITAVAVVVRSFLHGAIPLASQHDSDEAAIQNHCCFDSIDGSEAAFAAAPRAPQSSQRLTTTIDGNTQFPQFLRRTGGDKRHWPGAPAQSSEHLSYLTFTLPYLIRGNDKVRTREVPAPREPLLDSGVTEVMSIDDAGSSQNRILWRRIELRGQVGGKGSKEAEHPSIYLRYTYLISGHAQHRADALSTSGEVASLNGKRENGRDPLDTARKRTAAVGKDGAQGRRRGDGDGRNGREHHTTGGYAFPQGRRGQTTCPKVTRHPDGRHVLRSVPITLVARSPLSPFALLWLLPRPLPLGLRLPLPYSPVTPGPCSDTTALQPDIVNQPTLDRLGILWLPSMLLQHRLWFFPPISRIPCFETQTAAVVPGTAPSCTRATRSNTLLSSTPGTTINHHQCHPLANANGFTIDSIASSIISTSISLSLPCIAPHGIPPPSASAYACTQTHRANSRPLHLPSTPPSASDEDYVPPASLQPPTPLPPCTFVFAAVRISCCVKPAKWLLTQPLRPNAQSRGPCLSSDLRWESWRFTAKVVAVTPKTQGHSTPRPTFGCRIDDTHVPRYLFMSPTKTITPPLSKLNRQSLIANRKTRCLRRTNECEDSNNTRDLDTVDLSSHFPAICKPRLQTPCDVTMPQQPLGPRTAIARQRAADCVDRSASILSPYPRTEAQKIAKQWPNSLRSGIYIRRRSSSIVSCAIAPRISPEKRDSHIPDLIGPQVPELGQHHPNDTKNLTPGRKVTKSVIATVAD</sequence>
<dbReference type="EMBL" id="CP019477">
    <property type="protein sequence ID" value="UQC85327.1"/>
    <property type="molecule type" value="Genomic_DNA"/>
</dbReference>
<name>A0A9Q8WJQ5_9PEZI</name>
<evidence type="ECO:0000313" key="3">
    <source>
        <dbReference type="Proteomes" id="UP000830671"/>
    </source>
</evidence>
<accession>A0A9Q8WJQ5</accession>
<dbReference type="GeneID" id="73344806"/>
<dbReference type="RefSeq" id="XP_049146941.1">
    <property type="nucleotide sequence ID" value="XM_049289796.1"/>
</dbReference>
<protein>
    <submittedName>
        <fullName evidence="2">Uncharacterized protein</fullName>
    </submittedName>
</protein>
<feature type="compositionally biased region" description="Basic and acidic residues" evidence="1">
    <location>
        <begin position="224"/>
        <end position="237"/>
    </location>
</feature>
<dbReference type="AlphaFoldDB" id="A0A9Q8WJQ5"/>
<gene>
    <name evidence="2" type="ORF">CLUP02_10824</name>
</gene>
<feature type="region of interest" description="Disordered" evidence="1">
    <location>
        <begin position="740"/>
        <end position="759"/>
    </location>
</feature>
<feature type="compositionally biased region" description="Basic and acidic residues" evidence="1">
    <location>
        <begin position="248"/>
        <end position="266"/>
    </location>
</feature>
<keyword evidence="3" id="KW-1185">Reference proteome</keyword>
<dbReference type="KEGG" id="clup:CLUP02_10824"/>
<proteinExistence type="predicted"/>
<evidence type="ECO:0000313" key="2">
    <source>
        <dbReference type="EMBL" id="UQC85327.1"/>
    </source>
</evidence>
<dbReference type="Proteomes" id="UP000830671">
    <property type="component" value="Chromosome 5"/>
</dbReference>
<reference evidence="2" key="1">
    <citation type="journal article" date="2021" name="Mol. Plant Microbe Interact.">
        <title>Complete Genome Sequence of the Plant-Pathogenic Fungus Colletotrichum lupini.</title>
        <authorList>
            <person name="Baroncelli R."/>
            <person name="Pensec F."/>
            <person name="Da Lio D."/>
            <person name="Boufleur T."/>
            <person name="Vicente I."/>
            <person name="Sarrocco S."/>
            <person name="Picot A."/>
            <person name="Baraldi E."/>
            <person name="Sukno S."/>
            <person name="Thon M."/>
            <person name="Le Floch G."/>
        </authorList>
    </citation>
    <scope>NUCLEOTIDE SEQUENCE</scope>
    <source>
        <strain evidence="2">IMI 504893</strain>
    </source>
</reference>